<evidence type="ECO:0008006" key="3">
    <source>
        <dbReference type="Google" id="ProtNLM"/>
    </source>
</evidence>
<evidence type="ECO:0000313" key="2">
    <source>
        <dbReference type="Proteomes" id="UP000436822"/>
    </source>
</evidence>
<keyword evidence="2" id="KW-1185">Reference proteome</keyword>
<dbReference type="InterPro" id="IPR036866">
    <property type="entry name" value="RibonucZ/Hydroxyglut_hydro"/>
</dbReference>
<name>A0A6N6JJW5_9RHOB</name>
<accession>A0A6N6JJW5</accession>
<dbReference type="EMBL" id="BLJE01000003">
    <property type="protein sequence ID" value="GFE65729.1"/>
    <property type="molecule type" value="Genomic_DNA"/>
</dbReference>
<evidence type="ECO:0000313" key="1">
    <source>
        <dbReference type="EMBL" id="GFE65729.1"/>
    </source>
</evidence>
<protein>
    <recommendedName>
        <fullName evidence="3">DUF4336 domain-containing protein</fullName>
    </recommendedName>
</protein>
<sequence length="191" mass="19953">MVAARLRRGRLALYSPVPKPDDTALEAARDLGGVTTILAPSHFHHLGIADWRAAFPDATVCAPAAAIPRLENRLGHSVFDTMPDLDRGLSLMSPPGLRAAEVWLRAEGPDGVAWAVCDAFAGPAGSEDSPADSPKARGAFATMCLGDKTAYKNWAMTRIDADRPVLLLPAHGNAVSGPALADGLAAIVEAL</sequence>
<organism evidence="1 2">
    <name type="scientific">Litoreibacter roseus</name>
    <dbReference type="NCBI Taxonomy" id="2601869"/>
    <lineage>
        <taxon>Bacteria</taxon>
        <taxon>Pseudomonadati</taxon>
        <taxon>Pseudomonadota</taxon>
        <taxon>Alphaproteobacteria</taxon>
        <taxon>Rhodobacterales</taxon>
        <taxon>Roseobacteraceae</taxon>
        <taxon>Litoreibacter</taxon>
    </lineage>
</organism>
<reference evidence="1 2" key="1">
    <citation type="submission" date="2019-12" db="EMBL/GenBank/DDBJ databases">
        <title>Litoreibacter badius sp. nov., a novel bacteriochlorophyll a-containing bacterium in the genus Litoreibacter.</title>
        <authorList>
            <person name="Kanamuro M."/>
            <person name="Takabe Y."/>
            <person name="Mori K."/>
            <person name="Takaichi S."/>
            <person name="Hanada S."/>
        </authorList>
    </citation>
    <scope>NUCLEOTIDE SEQUENCE [LARGE SCALE GENOMIC DNA]</scope>
    <source>
        <strain evidence="1 2">K6</strain>
    </source>
</reference>
<proteinExistence type="predicted"/>
<dbReference type="AlphaFoldDB" id="A0A6N6JJW5"/>
<dbReference type="SUPFAM" id="SSF56281">
    <property type="entry name" value="Metallo-hydrolase/oxidoreductase"/>
    <property type="match status" value="1"/>
</dbReference>
<gene>
    <name evidence="1" type="ORF">KIN_28030</name>
</gene>
<comment type="caution">
    <text evidence="1">The sequence shown here is derived from an EMBL/GenBank/DDBJ whole genome shotgun (WGS) entry which is preliminary data.</text>
</comment>
<dbReference type="Proteomes" id="UP000436822">
    <property type="component" value="Unassembled WGS sequence"/>
</dbReference>